<dbReference type="EMBL" id="JAKOOW010000026">
    <property type="protein sequence ID" value="MCG6504400.1"/>
    <property type="molecule type" value="Genomic_DNA"/>
</dbReference>
<dbReference type="SUPFAM" id="SSF55826">
    <property type="entry name" value="YbaK/ProRS associated domain"/>
    <property type="match status" value="1"/>
</dbReference>
<evidence type="ECO:0000259" key="11">
    <source>
        <dbReference type="PROSITE" id="PS50862"/>
    </source>
</evidence>
<dbReference type="InterPro" id="IPR045864">
    <property type="entry name" value="aa-tRNA-synth_II/BPL/LPL"/>
</dbReference>
<dbReference type="NCBIfam" id="TIGR00409">
    <property type="entry name" value="proS_fam_II"/>
    <property type="match status" value="1"/>
</dbReference>
<dbReference type="CDD" id="cd00779">
    <property type="entry name" value="ProRS_core_prok"/>
    <property type="match status" value="1"/>
</dbReference>
<comment type="similarity">
    <text evidence="10">Belongs to the class-II aminoacyl-tRNA synthetase family. ProS type 1 subfamily.</text>
</comment>
<evidence type="ECO:0000256" key="8">
    <source>
        <dbReference type="ARBA" id="ARBA00023146"/>
    </source>
</evidence>
<dbReference type="NCBIfam" id="NF006625">
    <property type="entry name" value="PRK09194.1"/>
    <property type="match status" value="1"/>
</dbReference>
<dbReference type="PRINTS" id="PR01046">
    <property type="entry name" value="TRNASYNTHPRO"/>
</dbReference>
<dbReference type="PANTHER" id="PTHR42753">
    <property type="entry name" value="MITOCHONDRIAL RIBOSOME PROTEIN L39/PROLYL-TRNA LIGASE FAMILY MEMBER"/>
    <property type="match status" value="1"/>
</dbReference>
<dbReference type="Gene3D" id="3.90.960.10">
    <property type="entry name" value="YbaK/aminoacyl-tRNA synthetase-associated domain"/>
    <property type="match status" value="1"/>
</dbReference>
<dbReference type="InterPro" id="IPR036754">
    <property type="entry name" value="YbaK/aa-tRNA-synt-asso_dom_sf"/>
</dbReference>
<dbReference type="InterPro" id="IPR002316">
    <property type="entry name" value="Pro-tRNA-ligase_IIa"/>
</dbReference>
<feature type="domain" description="Aminoacyl-transfer RNA synthetases class-II family profile" evidence="11">
    <location>
        <begin position="38"/>
        <end position="472"/>
    </location>
</feature>
<sequence length="572" mass="63414">MKASQFFISTLKEAPAEAALASHKLMIRAGLIKANASGLYTWMPMGLRVLRKVEHIVREEMNHAGSVELLMPVVQPAELWQESGRWEFYGKELLRLKDRHERDFCMGPTCEEVITDIVRKEITSYKQLPQNFYHIQTKFRDEVRPRFGVMRAREFVMKDAYSFHADYESLVRDGYQPMYDAYCRIFDRLGLNYRPVAADTGSIGGTGSHEFQVLAESGEDVIAYSDTSDYAANIELAPTLRLSGERRQPEKTLEKVHTPDVKTIASLVEFLNIPVEQTLKSIVVEGENEGELVLLLLRGDHEFNDIKAEKLDGVKAPLTMAAPELIRAQFGADGGSLGPVGFKGKVYADFAVEKGADWVIGANDNGWHYTGFNFGRDAAEPEFADLRNVVEGDASPDGQGSLKLARGIEVGHVFQLRDKYSAAMNASFLDNNGKAQIMEMGCYGIGITRIVAAAIEQNNDERGIIWTDAMAPFQAVIVPMNYKKSDAVREAADRLYAELQAAGVDVLLDDRDERAGVLLNDSELLGIPHRLVIGDRGLKEGQVEYARRTDSQAQSIALDEAAAKVAAAVKQA</sequence>
<dbReference type="InterPro" id="IPR023717">
    <property type="entry name" value="Pro-tRNA-Synthase_IIa_type1"/>
</dbReference>
<dbReference type="InterPro" id="IPR007214">
    <property type="entry name" value="YbaK/aa-tRNA-synth-assoc-dom"/>
</dbReference>
<dbReference type="InterPro" id="IPR004154">
    <property type="entry name" value="Anticodon-bd"/>
</dbReference>
<dbReference type="PROSITE" id="PS50862">
    <property type="entry name" value="AA_TRNA_LIGASE_II"/>
    <property type="match status" value="1"/>
</dbReference>
<dbReference type="CDD" id="cd04334">
    <property type="entry name" value="ProRS-INS"/>
    <property type="match status" value="1"/>
</dbReference>
<evidence type="ECO:0000256" key="6">
    <source>
        <dbReference type="ARBA" id="ARBA00022840"/>
    </source>
</evidence>
<reference evidence="12 13" key="1">
    <citation type="submission" date="2022-02" db="EMBL/GenBank/DDBJ databases">
        <title>Genome sequence data of Kingella unionensis sp. nov. strain CICC 24913 (CCUG 75125).</title>
        <authorList>
            <person name="Xiao M."/>
        </authorList>
    </citation>
    <scope>NUCLEOTIDE SEQUENCE [LARGE SCALE GENOMIC DNA]</scope>
    <source>
        <strain evidence="12 13">CICC 24913</strain>
    </source>
</reference>
<dbReference type="InterPro" id="IPR036621">
    <property type="entry name" value="Anticodon-bd_dom_sf"/>
</dbReference>
<keyword evidence="4 10" id="KW-0436">Ligase</keyword>
<evidence type="ECO:0000313" key="12">
    <source>
        <dbReference type="EMBL" id="MCG6504400.1"/>
    </source>
</evidence>
<comment type="subunit">
    <text evidence="2 10">Homodimer.</text>
</comment>
<dbReference type="RefSeq" id="WP_238747841.1">
    <property type="nucleotide sequence ID" value="NZ_JAKOOW010000026.1"/>
</dbReference>
<dbReference type="GO" id="GO:0004827">
    <property type="term" value="F:proline-tRNA ligase activity"/>
    <property type="evidence" value="ECO:0007669"/>
    <property type="project" value="UniProtKB-EC"/>
</dbReference>
<dbReference type="Proteomes" id="UP001298424">
    <property type="component" value="Unassembled WGS sequence"/>
</dbReference>
<evidence type="ECO:0000256" key="4">
    <source>
        <dbReference type="ARBA" id="ARBA00022598"/>
    </source>
</evidence>
<keyword evidence="13" id="KW-1185">Reference proteome</keyword>
<dbReference type="Pfam" id="PF04073">
    <property type="entry name" value="tRNA_edit"/>
    <property type="match status" value="1"/>
</dbReference>
<proteinExistence type="inferred from homology"/>
<evidence type="ECO:0000256" key="2">
    <source>
        <dbReference type="ARBA" id="ARBA00011738"/>
    </source>
</evidence>
<keyword evidence="7 10" id="KW-0648">Protein biosynthesis</keyword>
<evidence type="ECO:0000256" key="9">
    <source>
        <dbReference type="ARBA" id="ARBA00047671"/>
    </source>
</evidence>
<dbReference type="SUPFAM" id="SSF55681">
    <property type="entry name" value="Class II aaRS and biotin synthetases"/>
    <property type="match status" value="1"/>
</dbReference>
<dbReference type="Pfam" id="PF03129">
    <property type="entry name" value="HGTP_anticodon"/>
    <property type="match status" value="1"/>
</dbReference>
<comment type="subcellular location">
    <subcellularLocation>
        <location evidence="1 10">Cytoplasm</location>
    </subcellularLocation>
</comment>
<evidence type="ECO:0000256" key="5">
    <source>
        <dbReference type="ARBA" id="ARBA00022741"/>
    </source>
</evidence>
<keyword evidence="8 10" id="KW-0030">Aminoacyl-tRNA synthetase</keyword>
<dbReference type="PIRSF" id="PIRSF001535">
    <property type="entry name" value="ProRS_1"/>
    <property type="match status" value="1"/>
</dbReference>
<dbReference type="Gene3D" id="3.30.930.10">
    <property type="entry name" value="Bira Bifunctional Protein, Domain 2"/>
    <property type="match status" value="2"/>
</dbReference>
<evidence type="ECO:0000256" key="3">
    <source>
        <dbReference type="ARBA" id="ARBA00022490"/>
    </source>
</evidence>
<dbReference type="Gene3D" id="3.40.50.800">
    <property type="entry name" value="Anticodon-binding domain"/>
    <property type="match status" value="1"/>
</dbReference>
<dbReference type="PANTHER" id="PTHR42753:SF2">
    <property type="entry name" value="PROLINE--TRNA LIGASE"/>
    <property type="match status" value="1"/>
</dbReference>
<keyword evidence="5 10" id="KW-0547">Nucleotide-binding</keyword>
<accession>A0ABS9NPD6</accession>
<dbReference type="InterPro" id="IPR006195">
    <property type="entry name" value="aa-tRNA-synth_II"/>
</dbReference>
<evidence type="ECO:0000256" key="7">
    <source>
        <dbReference type="ARBA" id="ARBA00022917"/>
    </source>
</evidence>
<dbReference type="InterPro" id="IPR044140">
    <property type="entry name" value="ProRS_anticodon_short"/>
</dbReference>
<dbReference type="EC" id="6.1.1.15" evidence="10"/>
<dbReference type="InterPro" id="IPR004500">
    <property type="entry name" value="Pro-tRNA-synth_IIa_bac-type"/>
</dbReference>
<organism evidence="12 13">
    <name type="scientific">Kingella pumchi</name>
    <dbReference type="NCBI Taxonomy" id="2779506"/>
    <lineage>
        <taxon>Bacteria</taxon>
        <taxon>Pseudomonadati</taxon>
        <taxon>Pseudomonadota</taxon>
        <taxon>Betaproteobacteria</taxon>
        <taxon>Neisseriales</taxon>
        <taxon>Neisseriaceae</taxon>
        <taxon>Kingella</taxon>
    </lineage>
</organism>
<name>A0ABS9NPD6_9NEIS</name>
<keyword evidence="3 10" id="KW-0963">Cytoplasm</keyword>
<comment type="domain">
    <text evidence="10">Consists of three domains: the N-terminal catalytic domain, the editing domain and the C-terminal anticodon-binding domain.</text>
</comment>
<comment type="caution">
    <text evidence="12">The sequence shown here is derived from an EMBL/GenBank/DDBJ whole genome shotgun (WGS) entry which is preliminary data.</text>
</comment>
<comment type="catalytic activity">
    <reaction evidence="9 10">
        <text>tRNA(Pro) + L-proline + ATP = L-prolyl-tRNA(Pro) + AMP + diphosphate</text>
        <dbReference type="Rhea" id="RHEA:14305"/>
        <dbReference type="Rhea" id="RHEA-COMP:9700"/>
        <dbReference type="Rhea" id="RHEA-COMP:9702"/>
        <dbReference type="ChEBI" id="CHEBI:30616"/>
        <dbReference type="ChEBI" id="CHEBI:33019"/>
        <dbReference type="ChEBI" id="CHEBI:60039"/>
        <dbReference type="ChEBI" id="CHEBI:78442"/>
        <dbReference type="ChEBI" id="CHEBI:78532"/>
        <dbReference type="ChEBI" id="CHEBI:456215"/>
        <dbReference type="EC" id="6.1.1.15"/>
    </reaction>
</comment>
<protein>
    <recommendedName>
        <fullName evidence="10">Proline--tRNA ligase</fullName>
        <ecNumber evidence="10">6.1.1.15</ecNumber>
    </recommendedName>
    <alternativeName>
        <fullName evidence="10">Prolyl-tRNA synthetase</fullName>
        <shortName evidence="10">ProRS</shortName>
    </alternativeName>
</protein>
<dbReference type="Pfam" id="PF00587">
    <property type="entry name" value="tRNA-synt_2b"/>
    <property type="match status" value="1"/>
</dbReference>
<evidence type="ECO:0000256" key="1">
    <source>
        <dbReference type="ARBA" id="ARBA00004496"/>
    </source>
</evidence>
<comment type="function">
    <text evidence="10">Catalyzes the attachment of proline to tRNA(Pro) in a two-step reaction: proline is first activated by ATP to form Pro-AMP and then transferred to the acceptor end of tRNA(Pro). As ProRS can inadvertently accommodate and process non-cognate amino acids such as alanine and cysteine, to avoid such errors it has two additional distinct editing activities against alanine. One activity is designated as 'pretransfer' editing and involves the tRNA(Pro)-independent hydrolysis of activated Ala-AMP. The other activity is designated 'posttransfer' editing and involves deacylation of mischarged Ala-tRNA(Pro). The misacylated Cys-tRNA(Pro) is not edited by ProRS.</text>
</comment>
<evidence type="ECO:0000256" key="10">
    <source>
        <dbReference type="HAMAP-Rule" id="MF_01569"/>
    </source>
</evidence>
<dbReference type="SUPFAM" id="SSF52954">
    <property type="entry name" value="Class II aaRS ABD-related"/>
    <property type="match status" value="1"/>
</dbReference>
<dbReference type="InterPro" id="IPR033730">
    <property type="entry name" value="ProRS_core_prok"/>
</dbReference>
<evidence type="ECO:0000313" key="13">
    <source>
        <dbReference type="Proteomes" id="UP001298424"/>
    </source>
</evidence>
<gene>
    <name evidence="10" type="primary">proS</name>
    <name evidence="12" type="ORF">MB824_07810</name>
</gene>
<keyword evidence="6 10" id="KW-0067">ATP-binding</keyword>
<dbReference type="InterPro" id="IPR050062">
    <property type="entry name" value="Pro-tRNA_synthetase"/>
</dbReference>
<dbReference type="InterPro" id="IPR002314">
    <property type="entry name" value="aa-tRNA-synt_IIb"/>
</dbReference>
<dbReference type="HAMAP" id="MF_01569">
    <property type="entry name" value="Pro_tRNA_synth_type1"/>
    <property type="match status" value="1"/>
</dbReference>
<dbReference type="CDD" id="cd00861">
    <property type="entry name" value="ProRS_anticodon_short"/>
    <property type="match status" value="1"/>
</dbReference>